<sequence>MTPDRPGPRVPGDLGHGALGRLTAVVYWFATVTVLLALAASPSIVLLLLLDRSASNVLLAALALVPVGPALSAALYTMRDRDRVGRDADAELTPARSFVRGYRLGLADVLRVWAPALGVLGIVGHVLVNADAAGVSGAYAVVLAVLGAVVLTWALHAVAIATFFNFRTRDVARLAAHYLGRFPVVSLGVVSLVVVAGAVVWVGTEVLLAVVGGVWVWFWYRGDQRLLDDVRDRFTTPAA</sequence>
<feature type="transmembrane region" description="Helical" evidence="1">
    <location>
        <begin position="56"/>
        <end position="76"/>
    </location>
</feature>
<evidence type="ECO:0000313" key="3">
    <source>
        <dbReference type="Proteomes" id="UP000326702"/>
    </source>
</evidence>
<dbReference type="EMBL" id="CP045529">
    <property type="protein sequence ID" value="QFU99459.1"/>
    <property type="molecule type" value="Genomic_DNA"/>
</dbReference>
<reference evidence="2 3" key="1">
    <citation type="submission" date="2019-10" db="EMBL/GenBank/DDBJ databases">
        <title>Genome sequence of Luteimicrobium xylanilyticum HY-24.</title>
        <authorList>
            <person name="Kim D.Y."/>
            <person name="Park H.-Y."/>
        </authorList>
    </citation>
    <scope>NUCLEOTIDE SEQUENCE [LARGE SCALE GENOMIC DNA]</scope>
    <source>
        <strain evidence="2 3">HY-24</strain>
    </source>
</reference>
<accession>A0A5P9QDV2</accession>
<keyword evidence="1" id="KW-1133">Transmembrane helix</keyword>
<evidence type="ECO:0000313" key="2">
    <source>
        <dbReference type="EMBL" id="QFU99459.1"/>
    </source>
</evidence>
<evidence type="ECO:0000256" key="1">
    <source>
        <dbReference type="SAM" id="Phobius"/>
    </source>
</evidence>
<evidence type="ECO:0008006" key="4">
    <source>
        <dbReference type="Google" id="ProtNLM"/>
    </source>
</evidence>
<keyword evidence="3" id="KW-1185">Reference proteome</keyword>
<proteinExistence type="predicted"/>
<protein>
    <recommendedName>
        <fullName evidence="4">DUF624 domain-containing protein</fullName>
    </recommendedName>
</protein>
<feature type="transmembrane region" description="Helical" evidence="1">
    <location>
        <begin position="178"/>
        <end position="200"/>
    </location>
</feature>
<dbReference type="Proteomes" id="UP000326702">
    <property type="component" value="Chromosome"/>
</dbReference>
<feature type="transmembrane region" description="Helical" evidence="1">
    <location>
        <begin position="109"/>
        <end position="128"/>
    </location>
</feature>
<keyword evidence="1" id="KW-0472">Membrane</keyword>
<dbReference type="AlphaFoldDB" id="A0A5P9QDV2"/>
<feature type="transmembrane region" description="Helical" evidence="1">
    <location>
        <begin position="140"/>
        <end position="166"/>
    </location>
</feature>
<dbReference type="OrthoDB" id="4211860at2"/>
<dbReference type="RefSeq" id="WP_153022479.1">
    <property type="nucleotide sequence ID" value="NZ_BAABIH010000008.1"/>
</dbReference>
<keyword evidence="1" id="KW-0812">Transmembrane</keyword>
<dbReference type="KEGG" id="lxl:KDY119_02990"/>
<gene>
    <name evidence="2" type="ORF">KDY119_02990</name>
</gene>
<feature type="transmembrane region" description="Helical" evidence="1">
    <location>
        <begin position="25"/>
        <end position="50"/>
    </location>
</feature>
<name>A0A5P9QDV2_9MICO</name>
<feature type="transmembrane region" description="Helical" evidence="1">
    <location>
        <begin position="206"/>
        <end position="222"/>
    </location>
</feature>
<organism evidence="2 3">
    <name type="scientific">Luteimicrobium xylanilyticum</name>
    <dbReference type="NCBI Taxonomy" id="1133546"/>
    <lineage>
        <taxon>Bacteria</taxon>
        <taxon>Bacillati</taxon>
        <taxon>Actinomycetota</taxon>
        <taxon>Actinomycetes</taxon>
        <taxon>Micrococcales</taxon>
        <taxon>Luteimicrobium</taxon>
    </lineage>
</organism>